<proteinExistence type="inferred from homology"/>
<dbReference type="Pfam" id="PF00106">
    <property type="entry name" value="adh_short"/>
    <property type="match status" value="1"/>
</dbReference>
<evidence type="ECO:0000256" key="2">
    <source>
        <dbReference type="ARBA" id="ARBA00023002"/>
    </source>
</evidence>
<dbReference type="InterPro" id="IPR020904">
    <property type="entry name" value="Sc_DH/Rdtase_CS"/>
</dbReference>
<keyword evidence="2" id="KW-0560">Oxidoreductase</keyword>
<dbReference type="PRINTS" id="PR00080">
    <property type="entry name" value="SDRFAMILY"/>
</dbReference>
<dbReference type="InterPro" id="IPR036291">
    <property type="entry name" value="NAD(P)-bd_dom_sf"/>
</dbReference>
<dbReference type="InterPro" id="IPR002347">
    <property type="entry name" value="SDR_fam"/>
</dbReference>
<evidence type="ECO:0000259" key="4">
    <source>
        <dbReference type="SMART" id="SM00822"/>
    </source>
</evidence>
<dbReference type="PANTHER" id="PTHR44196:SF1">
    <property type="entry name" value="DEHYDROGENASE_REDUCTASE SDR FAMILY MEMBER 7B"/>
    <property type="match status" value="1"/>
</dbReference>
<dbReference type="PRINTS" id="PR00081">
    <property type="entry name" value="GDHRDH"/>
</dbReference>
<dbReference type="NCBIfam" id="NF004825">
    <property type="entry name" value="PRK06181.1"/>
    <property type="match status" value="1"/>
</dbReference>
<protein>
    <submittedName>
        <fullName evidence="5">Short chain dehydrogenase</fullName>
    </submittedName>
</protein>
<feature type="domain" description="Ketoreductase" evidence="4">
    <location>
        <begin position="8"/>
        <end position="188"/>
    </location>
</feature>
<dbReference type="Gene3D" id="3.40.50.720">
    <property type="entry name" value="NAD(P)-binding Rossmann-like Domain"/>
    <property type="match status" value="1"/>
</dbReference>
<gene>
    <name evidence="5" type="ORF">DGD08_03935</name>
</gene>
<accession>A0A3D4V6A6</accession>
<dbReference type="GO" id="GO:0016491">
    <property type="term" value="F:oxidoreductase activity"/>
    <property type="evidence" value="ECO:0007669"/>
    <property type="project" value="UniProtKB-KW"/>
</dbReference>
<dbReference type="Proteomes" id="UP000264071">
    <property type="component" value="Unassembled WGS sequence"/>
</dbReference>
<evidence type="ECO:0000313" key="5">
    <source>
        <dbReference type="EMBL" id="HCT56344.1"/>
    </source>
</evidence>
<comment type="caution">
    <text evidence="5">The sequence shown here is derived from an EMBL/GenBank/DDBJ whole genome shotgun (WGS) entry which is preliminary data.</text>
</comment>
<organism evidence="5 6">
    <name type="scientific">Gemmatimonas aurantiaca</name>
    <dbReference type="NCBI Taxonomy" id="173480"/>
    <lineage>
        <taxon>Bacteria</taxon>
        <taxon>Pseudomonadati</taxon>
        <taxon>Gemmatimonadota</taxon>
        <taxon>Gemmatimonadia</taxon>
        <taxon>Gemmatimonadales</taxon>
        <taxon>Gemmatimonadaceae</taxon>
        <taxon>Gemmatimonas</taxon>
    </lineage>
</organism>
<sequence>MSGPFAGQVVLITGASSGIGAELARQFAASGARVALAARDGARLEQVAAACRAQGGDALVVVGDVSVETDCASIIARTVAAFGRLDVLVNNAGLGSSAPFESITDLSIFETLMRVNYLGSVWCTAHALPHLRATSGRIVAISSLTGLTGVPKRTAYAATKHAMAGFFDSLRIELDGSGVSVTVIYPGFVFSEINQRALSSDGTPYGERGYKRQPGETMPTDECCRLILQATARRDRDLVMTWRGKIGRLLKLISPRLVDGIAKRAIETRQ</sequence>
<evidence type="ECO:0000256" key="3">
    <source>
        <dbReference type="RuleBase" id="RU000363"/>
    </source>
</evidence>
<dbReference type="AlphaFoldDB" id="A0A3D4V6A6"/>
<dbReference type="GO" id="GO:0016020">
    <property type="term" value="C:membrane"/>
    <property type="evidence" value="ECO:0007669"/>
    <property type="project" value="TreeGrafter"/>
</dbReference>
<evidence type="ECO:0000313" key="6">
    <source>
        <dbReference type="Proteomes" id="UP000264071"/>
    </source>
</evidence>
<dbReference type="EMBL" id="DPIY01000005">
    <property type="protein sequence ID" value="HCT56344.1"/>
    <property type="molecule type" value="Genomic_DNA"/>
</dbReference>
<reference evidence="5 6" key="1">
    <citation type="journal article" date="2018" name="Nat. Biotechnol.">
        <title>A standardized bacterial taxonomy based on genome phylogeny substantially revises the tree of life.</title>
        <authorList>
            <person name="Parks D.H."/>
            <person name="Chuvochina M."/>
            <person name="Waite D.W."/>
            <person name="Rinke C."/>
            <person name="Skarshewski A."/>
            <person name="Chaumeil P.A."/>
            <person name="Hugenholtz P."/>
        </authorList>
    </citation>
    <scope>NUCLEOTIDE SEQUENCE [LARGE SCALE GENOMIC DNA]</scope>
    <source>
        <strain evidence="5">UBA8844</strain>
    </source>
</reference>
<dbReference type="PANTHER" id="PTHR44196">
    <property type="entry name" value="DEHYDROGENASE/REDUCTASE SDR FAMILY MEMBER 7B"/>
    <property type="match status" value="1"/>
</dbReference>
<name>A0A3D4V6A6_9BACT</name>
<dbReference type="SUPFAM" id="SSF51735">
    <property type="entry name" value="NAD(P)-binding Rossmann-fold domains"/>
    <property type="match status" value="1"/>
</dbReference>
<comment type="similarity">
    <text evidence="1 3">Belongs to the short-chain dehydrogenases/reductases (SDR) family.</text>
</comment>
<dbReference type="SMART" id="SM00822">
    <property type="entry name" value="PKS_KR"/>
    <property type="match status" value="1"/>
</dbReference>
<dbReference type="OMA" id="AYTPSKF"/>
<dbReference type="InterPro" id="IPR057326">
    <property type="entry name" value="KR_dom"/>
</dbReference>
<evidence type="ECO:0000256" key="1">
    <source>
        <dbReference type="ARBA" id="ARBA00006484"/>
    </source>
</evidence>
<dbReference type="PROSITE" id="PS00061">
    <property type="entry name" value="ADH_SHORT"/>
    <property type="match status" value="1"/>
</dbReference>